<dbReference type="AlphaFoldDB" id="A0A562J3P1"/>
<dbReference type="Proteomes" id="UP000319627">
    <property type="component" value="Unassembled WGS sequence"/>
</dbReference>
<dbReference type="InterPro" id="IPR014984">
    <property type="entry name" value="HopJ"/>
</dbReference>
<dbReference type="EMBL" id="VLKG01000001">
    <property type="protein sequence ID" value="TWH77464.1"/>
    <property type="molecule type" value="Genomic_DNA"/>
</dbReference>
<dbReference type="OrthoDB" id="9790826at2"/>
<dbReference type="Pfam" id="PF08888">
    <property type="entry name" value="HopJ"/>
    <property type="match status" value="1"/>
</dbReference>
<evidence type="ECO:0000313" key="2">
    <source>
        <dbReference type="Proteomes" id="UP000319627"/>
    </source>
</evidence>
<accession>A0A562J3P1</accession>
<dbReference type="Gene3D" id="3.20.160.10">
    <property type="entry name" value="vpa0580 domain like"/>
    <property type="match status" value="1"/>
</dbReference>
<comment type="caution">
    <text evidence="1">The sequence shown here is derived from an EMBL/GenBank/DDBJ whole genome shotgun (WGS) entry which is preliminary data.</text>
</comment>
<evidence type="ECO:0000313" key="1">
    <source>
        <dbReference type="EMBL" id="TWH77464.1"/>
    </source>
</evidence>
<name>A0A562J3P1_9GAMM</name>
<keyword evidence="2" id="KW-1185">Reference proteome</keyword>
<sequence>MNDLSQFRAKIQHDDHRFSDTLQFIAQHYHYQPTAFTNGDVQNAVGENEGSCKLLGLAVLEGFSTQEALLAFGEHYRAVLAHPEAEDHRNIRALMQQGLEAVQFTQPPLTPKKHNL</sequence>
<dbReference type="RefSeq" id="WP_144570129.1">
    <property type="nucleotide sequence ID" value="NZ_VLKG01000001.1"/>
</dbReference>
<gene>
    <name evidence="1" type="ORF">LX59_00381</name>
</gene>
<reference evidence="1 2" key="1">
    <citation type="submission" date="2019-07" db="EMBL/GenBank/DDBJ databases">
        <title>Genomic Encyclopedia of Type Strains, Phase I: the one thousand microbial genomes (KMG-I) project.</title>
        <authorList>
            <person name="Kyrpides N."/>
        </authorList>
    </citation>
    <scope>NUCLEOTIDE SEQUENCE [LARGE SCALE GENOMIC DNA]</scope>
    <source>
        <strain evidence="1 2">DSM 375</strain>
    </source>
</reference>
<organism evidence="1 2">
    <name type="scientific">Azomonas agilis</name>
    <dbReference type="NCBI Taxonomy" id="116849"/>
    <lineage>
        <taxon>Bacteria</taxon>
        <taxon>Pseudomonadati</taxon>
        <taxon>Pseudomonadota</taxon>
        <taxon>Gammaproteobacteria</taxon>
        <taxon>Pseudomonadales</taxon>
        <taxon>Pseudomonadaceae</taxon>
        <taxon>Azomonas</taxon>
    </lineage>
</organism>
<proteinExistence type="predicted"/>
<dbReference type="InterPro" id="IPR038604">
    <property type="entry name" value="HopJ_sf"/>
</dbReference>
<protein>
    <submittedName>
        <fullName evidence="1">HopJ type III effector protein</fullName>
    </submittedName>
</protein>